<reference evidence="2" key="1">
    <citation type="submission" date="2022-04" db="EMBL/GenBank/DDBJ databases">
        <title>Carnegiea gigantea Genome sequencing and assembly v2.</title>
        <authorList>
            <person name="Copetti D."/>
            <person name="Sanderson M.J."/>
            <person name="Burquez A."/>
            <person name="Wojciechowski M.F."/>
        </authorList>
    </citation>
    <scope>NUCLEOTIDE SEQUENCE</scope>
    <source>
        <strain evidence="2">SGP5-SGP5p</strain>
        <tissue evidence="2">Aerial part</tissue>
    </source>
</reference>
<dbReference type="AlphaFoldDB" id="A0A9Q1JGN1"/>
<protein>
    <submittedName>
        <fullName evidence="2">Uncharacterized protein</fullName>
    </submittedName>
</protein>
<dbReference type="EMBL" id="JAKOGI010001760">
    <property type="protein sequence ID" value="KAJ8424142.1"/>
    <property type="molecule type" value="Genomic_DNA"/>
</dbReference>
<comment type="caution">
    <text evidence="2">The sequence shown here is derived from an EMBL/GenBank/DDBJ whole genome shotgun (WGS) entry which is preliminary data.</text>
</comment>
<proteinExistence type="predicted"/>
<feature type="compositionally biased region" description="Polar residues" evidence="1">
    <location>
        <begin position="25"/>
        <end position="36"/>
    </location>
</feature>
<accession>A0A9Q1JGN1</accession>
<feature type="compositionally biased region" description="Basic residues" evidence="1">
    <location>
        <begin position="1"/>
        <end position="12"/>
    </location>
</feature>
<name>A0A9Q1JGN1_9CARY</name>
<dbReference type="OrthoDB" id="1933837at2759"/>
<gene>
    <name evidence="2" type="ORF">Cgig2_030828</name>
</gene>
<feature type="region of interest" description="Disordered" evidence="1">
    <location>
        <begin position="1"/>
        <end position="41"/>
    </location>
</feature>
<sequence length="224" mass="24997">MKTRGRAAAKKRSAADLLVSPPQGAANTSNQSTESPKSLEFKLNSPMATTVTAAGNRCRSVPPVVDSSPIRSKATVSSIDELKEMASSQLDWIKRRAERSHSDILKEVESSHSRLHKRCKIQTQACQQMMDAIDKEFKKMSERITESCEAMKGSYAEFIVEAQTTTARVCKTFIPEKVQSLEKAIDALRSRNELHQTEDVASQTSWKKSVEILVFSNHAKNKKR</sequence>
<organism evidence="2 3">
    <name type="scientific">Carnegiea gigantea</name>
    <dbReference type="NCBI Taxonomy" id="171969"/>
    <lineage>
        <taxon>Eukaryota</taxon>
        <taxon>Viridiplantae</taxon>
        <taxon>Streptophyta</taxon>
        <taxon>Embryophyta</taxon>
        <taxon>Tracheophyta</taxon>
        <taxon>Spermatophyta</taxon>
        <taxon>Magnoliopsida</taxon>
        <taxon>eudicotyledons</taxon>
        <taxon>Gunneridae</taxon>
        <taxon>Pentapetalae</taxon>
        <taxon>Caryophyllales</taxon>
        <taxon>Cactineae</taxon>
        <taxon>Cactaceae</taxon>
        <taxon>Cactoideae</taxon>
        <taxon>Echinocereeae</taxon>
        <taxon>Carnegiea</taxon>
    </lineage>
</organism>
<evidence type="ECO:0000313" key="3">
    <source>
        <dbReference type="Proteomes" id="UP001153076"/>
    </source>
</evidence>
<evidence type="ECO:0000256" key="1">
    <source>
        <dbReference type="SAM" id="MobiDB-lite"/>
    </source>
</evidence>
<dbReference type="PANTHER" id="PTHR37371">
    <property type="entry name" value="OS08G0180400 PROTEIN"/>
    <property type="match status" value="1"/>
</dbReference>
<keyword evidence="3" id="KW-1185">Reference proteome</keyword>
<dbReference type="Proteomes" id="UP001153076">
    <property type="component" value="Unassembled WGS sequence"/>
</dbReference>
<dbReference type="PANTHER" id="PTHR37371:SF1">
    <property type="entry name" value="KINESIN-LIKE PROTEIN"/>
    <property type="match status" value="1"/>
</dbReference>
<evidence type="ECO:0000313" key="2">
    <source>
        <dbReference type="EMBL" id="KAJ8424142.1"/>
    </source>
</evidence>